<evidence type="ECO:0008006" key="3">
    <source>
        <dbReference type="Google" id="ProtNLM"/>
    </source>
</evidence>
<reference evidence="1 2" key="1">
    <citation type="submission" date="2021-01" db="EMBL/GenBank/DDBJ databases">
        <title>Whole genome shotgun sequence of Verrucosispora andamanensis NBRC 109075.</title>
        <authorList>
            <person name="Komaki H."/>
            <person name="Tamura T."/>
        </authorList>
    </citation>
    <scope>NUCLEOTIDE SEQUENCE [LARGE SCALE GENOMIC DNA]</scope>
    <source>
        <strain evidence="1 2">NBRC 109075</strain>
    </source>
</reference>
<name>A0ABQ4HU54_9ACTN</name>
<dbReference type="EMBL" id="BOOZ01000011">
    <property type="protein sequence ID" value="GIJ09178.1"/>
    <property type="molecule type" value="Genomic_DNA"/>
</dbReference>
<evidence type="ECO:0000313" key="1">
    <source>
        <dbReference type="EMBL" id="GIJ09178.1"/>
    </source>
</evidence>
<dbReference type="Proteomes" id="UP000647017">
    <property type="component" value="Unassembled WGS sequence"/>
</dbReference>
<proteinExistence type="predicted"/>
<evidence type="ECO:0000313" key="2">
    <source>
        <dbReference type="Proteomes" id="UP000647017"/>
    </source>
</evidence>
<dbReference type="PANTHER" id="PTHR38733">
    <property type="entry name" value="PROTEIN MCRC"/>
    <property type="match status" value="1"/>
</dbReference>
<comment type="caution">
    <text evidence="1">The sequence shown here is derived from an EMBL/GenBank/DDBJ whole genome shotgun (WGS) entry which is preliminary data.</text>
</comment>
<accession>A0ABQ4HU54</accession>
<dbReference type="Pfam" id="PF10117">
    <property type="entry name" value="McrBC"/>
    <property type="match status" value="1"/>
</dbReference>
<organism evidence="1 2">
    <name type="scientific">Micromonospora andamanensis</name>
    <dbReference type="NCBI Taxonomy" id="1287068"/>
    <lineage>
        <taxon>Bacteria</taxon>
        <taxon>Bacillati</taxon>
        <taxon>Actinomycetota</taxon>
        <taxon>Actinomycetes</taxon>
        <taxon>Micromonosporales</taxon>
        <taxon>Micromonosporaceae</taxon>
        <taxon>Micromonospora</taxon>
    </lineage>
</organism>
<dbReference type="PANTHER" id="PTHR38733:SF1">
    <property type="entry name" value="TYPE IV METHYL-DIRECTED RESTRICTION ENZYME ECOKMCRBC"/>
    <property type="match status" value="1"/>
</dbReference>
<dbReference type="InterPro" id="IPR019292">
    <property type="entry name" value="McrC"/>
</dbReference>
<sequence length="473" mass="52296">MTRAAEVTEAAADLIVVECAEHDNIEIDAALWLSGDHHLVLNPEIDGRDILRANFRRGVLRLQATSYVGVIPLNDRVIVRVKPRVPIANLTRMVIETGHDVLALSAFREYSSRGSADDWAMDVYADALLDYLDELLDAGMMRSYERRDDEGCFPHGRIDFTRTMQRFAARGVPNKATYSWFERTIDIPANRCIKSAMQAVHAHLSKSKAKPRKGDRAKITRLAGQLLAFEEVEEDTSYQFLDDSLVLGLTPLPEARAYYRSALDLSIVILRGVGIALELGGTDVRLSSLLIDTNKLFENFVRVSLSKSAARQGWPMEVLDGNSEGRVDLYDVPDPLPSPLGKPINALASLDPGKAQPDVVLRGLDGSFRLIAEVKNTVHGKNARFDDVLPERDEVEQAVTYALRYGLDFTVLIHPWFKGTKGLVYVGRVRSVDVYDYRLDLSTEDRTDAALADMAATMAGLAGLAIGQPPTSA</sequence>
<gene>
    <name evidence="1" type="ORF">Van01_23920</name>
</gene>
<dbReference type="RefSeq" id="WP_204005826.1">
    <property type="nucleotide sequence ID" value="NZ_BOOZ01000011.1"/>
</dbReference>
<protein>
    <recommendedName>
        <fullName evidence="3">5-methylcytosine-specific restriction enzyme subunit McrC</fullName>
    </recommendedName>
</protein>
<keyword evidence="2" id="KW-1185">Reference proteome</keyword>